<dbReference type="Pfam" id="PF01070">
    <property type="entry name" value="FMN_dh"/>
    <property type="match status" value="1"/>
</dbReference>
<dbReference type="GO" id="GO:0010181">
    <property type="term" value="F:FMN binding"/>
    <property type="evidence" value="ECO:0007669"/>
    <property type="project" value="InterPro"/>
</dbReference>
<dbReference type="SUPFAM" id="SSF51395">
    <property type="entry name" value="FMN-linked oxidoreductases"/>
    <property type="match status" value="1"/>
</dbReference>
<feature type="domain" description="FMN hydroxy acid dehydrogenase" evidence="8">
    <location>
        <begin position="12"/>
        <end position="375"/>
    </location>
</feature>
<evidence type="ECO:0000256" key="7">
    <source>
        <dbReference type="PIRSR" id="PIRSR000138-2"/>
    </source>
</evidence>
<feature type="binding site" evidence="7">
    <location>
        <position position="183"/>
    </location>
    <ligand>
        <name>glyoxylate</name>
        <dbReference type="ChEBI" id="CHEBI:36655"/>
    </ligand>
</feature>
<dbReference type="Proteomes" id="UP000295357">
    <property type="component" value="Unassembled WGS sequence"/>
</dbReference>
<feature type="binding site" evidence="7">
    <location>
        <position position="38"/>
    </location>
    <ligand>
        <name>glyoxylate</name>
        <dbReference type="ChEBI" id="CHEBI:36655"/>
    </ligand>
</feature>
<evidence type="ECO:0000256" key="2">
    <source>
        <dbReference type="ARBA" id="ARBA00022630"/>
    </source>
</evidence>
<dbReference type="FunFam" id="3.20.20.70:FF:000029">
    <property type="entry name" value="L-lactate dehydrogenase"/>
    <property type="match status" value="1"/>
</dbReference>
<reference evidence="9 10" key="1">
    <citation type="submission" date="2019-03" db="EMBL/GenBank/DDBJ databases">
        <title>Genomic Encyclopedia of Type Strains, Phase IV (KMG-IV): sequencing the most valuable type-strain genomes for metagenomic binning, comparative biology and taxonomic classification.</title>
        <authorList>
            <person name="Goeker M."/>
        </authorList>
    </citation>
    <scope>NUCLEOTIDE SEQUENCE [LARGE SCALE GENOMIC DNA]</scope>
    <source>
        <strain evidence="9 10">DSM 25082</strain>
    </source>
</reference>
<dbReference type="GO" id="GO:0016614">
    <property type="term" value="F:oxidoreductase activity, acting on CH-OH group of donors"/>
    <property type="evidence" value="ECO:0007669"/>
    <property type="project" value="UniProtKB-ARBA"/>
</dbReference>
<feature type="binding site" evidence="7">
    <location>
        <position position="120"/>
    </location>
    <ligand>
        <name>FMN</name>
        <dbReference type="ChEBI" id="CHEBI:58210"/>
    </ligand>
</feature>
<feature type="binding site" evidence="7">
    <location>
        <position position="148"/>
    </location>
    <ligand>
        <name>glyoxylate</name>
        <dbReference type="ChEBI" id="CHEBI:36655"/>
    </ligand>
</feature>
<sequence length="375" mass="40389">MSESGERPALQSLPEGIVNLADFEAHAQACMTPSAWAYLNGGAADEQVMRANRAAWDALKLWPRVLRDLCGGHTRTSMFGKTWPTPLLLAPIAYQRLAHPDGELASAYAAAAQGAGMILSAQASVPMEAVARAMRQEPTSGPLWFQLYWRDDRGFMAELLQRVQSAGFEALVLTVDAPVQGARDRERRAGFQLPDDVRAVNLGGRKKPLDLAPGQSALFDGLMPRAATWSEIDWLRERSPLPLLLKGLCHPEDAREAMRRGVSGLVVSNHGGRTLDALPSTAELLPLLREVVGPDLPLLVDGGIRRGSDVLKALCLGADAVLLGRPYVHALATAGALGVAQALRLLRDEFEIAMALVGCRDVGEAGAHLLWPSRI</sequence>
<dbReference type="PIRSF" id="PIRSF000138">
    <property type="entry name" value="Al-hdrx_acd_dh"/>
    <property type="match status" value="1"/>
</dbReference>
<dbReference type="EMBL" id="SNXE01000001">
    <property type="protein sequence ID" value="TDP13253.1"/>
    <property type="molecule type" value="Genomic_DNA"/>
</dbReference>
<dbReference type="InterPro" id="IPR013785">
    <property type="entry name" value="Aldolase_TIM"/>
</dbReference>
<comment type="cofactor">
    <cofactor evidence="1">
        <name>FMN</name>
        <dbReference type="ChEBI" id="CHEBI:58210"/>
    </cofactor>
</comment>
<dbReference type="RefSeq" id="WP_133602150.1">
    <property type="nucleotide sequence ID" value="NZ_JAUFPJ010000001.1"/>
</dbReference>
<comment type="similarity">
    <text evidence="5">Belongs to the FMN-dependent alpha-hydroxy acid dehydrogenase family.</text>
</comment>
<name>A0A4R6NBC1_9BURK</name>
<organism evidence="9 10">
    <name type="scientific">Roseateles asaccharophilus</name>
    <dbReference type="NCBI Taxonomy" id="582607"/>
    <lineage>
        <taxon>Bacteria</taxon>
        <taxon>Pseudomonadati</taxon>
        <taxon>Pseudomonadota</taxon>
        <taxon>Betaproteobacteria</taxon>
        <taxon>Burkholderiales</taxon>
        <taxon>Sphaerotilaceae</taxon>
        <taxon>Roseateles</taxon>
    </lineage>
</organism>
<evidence type="ECO:0000256" key="6">
    <source>
        <dbReference type="PIRSR" id="PIRSR000138-1"/>
    </source>
</evidence>
<dbReference type="PANTHER" id="PTHR10578:SF107">
    <property type="entry name" value="2-HYDROXYACID OXIDASE 1"/>
    <property type="match status" value="1"/>
</dbReference>
<feature type="binding site" evidence="7">
    <location>
        <begin position="301"/>
        <end position="305"/>
    </location>
    <ligand>
        <name>FMN</name>
        <dbReference type="ChEBI" id="CHEBI:58210"/>
    </ligand>
</feature>
<keyword evidence="3 7" id="KW-0288">FMN</keyword>
<feature type="binding site" evidence="7">
    <location>
        <position position="268"/>
    </location>
    <ligand>
        <name>FMN</name>
        <dbReference type="ChEBI" id="CHEBI:58210"/>
    </ligand>
</feature>
<dbReference type="InterPro" id="IPR037396">
    <property type="entry name" value="FMN_HAD"/>
</dbReference>
<feature type="binding site" evidence="7">
    <location>
        <position position="174"/>
    </location>
    <ligand>
        <name>FMN</name>
        <dbReference type="ChEBI" id="CHEBI:58210"/>
    </ligand>
</feature>
<feature type="binding site" evidence="7">
    <location>
        <position position="273"/>
    </location>
    <ligand>
        <name>glyoxylate</name>
        <dbReference type="ChEBI" id="CHEBI:36655"/>
    </ligand>
</feature>
<evidence type="ECO:0000256" key="5">
    <source>
        <dbReference type="ARBA" id="ARBA00024042"/>
    </source>
</evidence>
<keyword evidence="4" id="KW-0560">Oxidoreductase</keyword>
<dbReference type="PROSITE" id="PS51349">
    <property type="entry name" value="FMN_HYDROXY_ACID_DH_2"/>
    <property type="match status" value="1"/>
</dbReference>
<dbReference type="AlphaFoldDB" id="A0A4R6NBC1"/>
<feature type="binding site" evidence="7">
    <location>
        <position position="246"/>
    </location>
    <ligand>
        <name>FMN</name>
        <dbReference type="ChEBI" id="CHEBI:58210"/>
    </ligand>
</feature>
<evidence type="ECO:0000313" key="10">
    <source>
        <dbReference type="Proteomes" id="UP000295357"/>
    </source>
</evidence>
<dbReference type="PANTHER" id="PTHR10578">
    <property type="entry name" value="S -2-HYDROXY-ACID OXIDASE-RELATED"/>
    <property type="match status" value="1"/>
</dbReference>
<evidence type="ECO:0000313" key="9">
    <source>
        <dbReference type="EMBL" id="TDP13253.1"/>
    </source>
</evidence>
<feature type="binding site" evidence="7">
    <location>
        <position position="146"/>
    </location>
    <ligand>
        <name>FMN</name>
        <dbReference type="ChEBI" id="CHEBI:58210"/>
    </ligand>
</feature>
<feature type="binding site" evidence="7">
    <location>
        <begin position="324"/>
        <end position="325"/>
    </location>
    <ligand>
        <name>FMN</name>
        <dbReference type="ChEBI" id="CHEBI:58210"/>
    </ligand>
</feature>
<feature type="binding site" evidence="7">
    <location>
        <begin position="91"/>
        <end position="93"/>
    </location>
    <ligand>
        <name>FMN</name>
        <dbReference type="ChEBI" id="CHEBI:58210"/>
    </ligand>
</feature>
<gene>
    <name evidence="9" type="ORF">DFR39_101728</name>
</gene>
<dbReference type="OrthoDB" id="9770452at2"/>
<protein>
    <submittedName>
        <fullName evidence="9">4-hydroxymandelate oxidase</fullName>
    </submittedName>
</protein>
<evidence type="ECO:0000256" key="3">
    <source>
        <dbReference type="ARBA" id="ARBA00022643"/>
    </source>
</evidence>
<feature type="active site" description="Proton acceptor" evidence="6">
    <location>
        <position position="270"/>
    </location>
</feature>
<evidence type="ECO:0000259" key="8">
    <source>
        <dbReference type="PROSITE" id="PS51349"/>
    </source>
</evidence>
<proteinExistence type="inferred from homology"/>
<keyword evidence="10" id="KW-1185">Reference proteome</keyword>
<comment type="caution">
    <text evidence="9">The sequence shown here is derived from an EMBL/GenBank/DDBJ whole genome shotgun (WGS) entry which is preliminary data.</text>
</comment>
<dbReference type="CDD" id="cd02809">
    <property type="entry name" value="alpha_hydroxyacid_oxid_FMN"/>
    <property type="match status" value="1"/>
</dbReference>
<dbReference type="InterPro" id="IPR012133">
    <property type="entry name" value="Alpha-hydoxy_acid_DH_FMN"/>
</dbReference>
<dbReference type="InterPro" id="IPR000262">
    <property type="entry name" value="FMN-dep_DH"/>
</dbReference>
<evidence type="ECO:0000256" key="1">
    <source>
        <dbReference type="ARBA" id="ARBA00001917"/>
    </source>
</evidence>
<feature type="binding site" evidence="7">
    <location>
        <position position="270"/>
    </location>
    <ligand>
        <name>glyoxylate</name>
        <dbReference type="ChEBI" id="CHEBI:36655"/>
    </ligand>
</feature>
<accession>A0A4R6NBC1</accession>
<keyword evidence="2 7" id="KW-0285">Flavoprotein</keyword>
<dbReference type="Gene3D" id="3.20.20.70">
    <property type="entry name" value="Aldolase class I"/>
    <property type="match status" value="1"/>
</dbReference>
<evidence type="ECO:0000256" key="4">
    <source>
        <dbReference type="ARBA" id="ARBA00023002"/>
    </source>
</evidence>